<dbReference type="PANTHER" id="PTHR33083">
    <property type="entry name" value="EXPRESSED PROTEIN"/>
    <property type="match status" value="1"/>
</dbReference>
<dbReference type="GO" id="GO:0010150">
    <property type="term" value="P:leaf senescence"/>
    <property type="evidence" value="ECO:0007669"/>
    <property type="project" value="UniProtKB-ARBA"/>
</dbReference>
<dbReference type="EMBL" id="GHES01034641">
    <property type="protein sequence ID" value="MPA65200.1"/>
    <property type="molecule type" value="Transcribed_RNA"/>
</dbReference>
<feature type="region of interest" description="Disordered" evidence="2">
    <location>
        <begin position="61"/>
        <end position="118"/>
    </location>
</feature>
<feature type="region of interest" description="Disordered" evidence="2">
    <location>
        <begin position="1"/>
        <end position="30"/>
    </location>
</feature>
<gene>
    <name evidence="3" type="ORF">Din_034641</name>
</gene>
<evidence type="ECO:0000256" key="1">
    <source>
        <dbReference type="ARBA" id="ARBA00034773"/>
    </source>
</evidence>
<feature type="compositionally biased region" description="Low complexity" evidence="2">
    <location>
        <begin position="19"/>
        <end position="30"/>
    </location>
</feature>
<reference evidence="3" key="1">
    <citation type="submission" date="2019-08" db="EMBL/GenBank/DDBJ databases">
        <title>Reference gene set and small RNA set construction with multiple tissues from Davidia involucrata Baill.</title>
        <authorList>
            <person name="Yang H."/>
            <person name="Zhou C."/>
            <person name="Li G."/>
            <person name="Wang J."/>
            <person name="Gao P."/>
            <person name="Wang M."/>
            <person name="Wang R."/>
            <person name="Zhao Y."/>
        </authorList>
    </citation>
    <scope>NUCLEOTIDE SEQUENCE</scope>
    <source>
        <tissue evidence="3">Mixed with DoveR01_LX</tissue>
    </source>
</reference>
<evidence type="ECO:0000313" key="3">
    <source>
        <dbReference type="EMBL" id="MPA65200.1"/>
    </source>
</evidence>
<comment type="similarity">
    <text evidence="1">Belongs to the senescence regulator S40 family.</text>
</comment>
<organism evidence="3">
    <name type="scientific">Davidia involucrata</name>
    <name type="common">Dove tree</name>
    <dbReference type="NCBI Taxonomy" id="16924"/>
    <lineage>
        <taxon>Eukaryota</taxon>
        <taxon>Viridiplantae</taxon>
        <taxon>Streptophyta</taxon>
        <taxon>Embryophyta</taxon>
        <taxon>Tracheophyta</taxon>
        <taxon>Spermatophyta</taxon>
        <taxon>Magnoliopsida</taxon>
        <taxon>eudicotyledons</taxon>
        <taxon>Gunneridae</taxon>
        <taxon>Pentapetalae</taxon>
        <taxon>asterids</taxon>
        <taxon>Cornales</taxon>
        <taxon>Nyssaceae</taxon>
        <taxon>Davidia</taxon>
    </lineage>
</organism>
<feature type="compositionally biased region" description="Basic and acidic residues" evidence="2">
    <location>
        <begin position="1"/>
        <end position="17"/>
    </location>
</feature>
<dbReference type="InterPro" id="IPR007608">
    <property type="entry name" value="Senescence_reg_S40"/>
</dbReference>
<accession>A0A5B7B8A0</accession>
<name>A0A5B7B8A0_DAVIN</name>
<dbReference type="Pfam" id="PF04520">
    <property type="entry name" value="Senescence_reg"/>
    <property type="match status" value="1"/>
</dbReference>
<dbReference type="AlphaFoldDB" id="A0A5B7B8A0"/>
<sequence>MKQKFETDTNFTVERDTQSTMASLNNTTTSSSTIRFLGLLKQPDSDPNSVELDESDVVWSSDLSDSSDTHSHSPPIVSNSPINLGRRHHHQFHPEKSGLSAALSDDRHPLVRRKPTLNPSLSATSAARIIPPVPILLSEGSVGLGKFHRSAPVNVPIWPKKIGDFGVGELGYIDEVDDELEEEMVPPHVIVARSQSQVMTFSVFEGVGRTLKGRDLRRVRNAVFRKTGFID</sequence>
<evidence type="ECO:0000256" key="2">
    <source>
        <dbReference type="SAM" id="MobiDB-lite"/>
    </source>
</evidence>
<protein>
    <recommendedName>
        <fullName evidence="4">Senescence regulator S40</fullName>
    </recommendedName>
</protein>
<proteinExistence type="inferred from homology"/>
<evidence type="ECO:0008006" key="4">
    <source>
        <dbReference type="Google" id="ProtNLM"/>
    </source>
</evidence>
<dbReference type="PANTHER" id="PTHR33083:SF123">
    <property type="entry name" value="EXPRESSED PROTEIN"/>
    <property type="match status" value="1"/>
</dbReference>